<dbReference type="GO" id="GO:0016020">
    <property type="term" value="C:membrane"/>
    <property type="evidence" value="ECO:0007669"/>
    <property type="project" value="InterPro"/>
</dbReference>
<evidence type="ECO:0000259" key="4">
    <source>
        <dbReference type="Pfam" id="PF25967"/>
    </source>
</evidence>
<dbReference type="InterPro" id="IPR058792">
    <property type="entry name" value="Beta-barrel_RND_2"/>
</dbReference>
<dbReference type="InterPro" id="IPR006143">
    <property type="entry name" value="RND_pump_MFP"/>
</dbReference>
<dbReference type="GO" id="GO:0022857">
    <property type="term" value="F:transmembrane transporter activity"/>
    <property type="evidence" value="ECO:0007669"/>
    <property type="project" value="InterPro"/>
</dbReference>
<evidence type="ECO:0000256" key="2">
    <source>
        <dbReference type="ARBA" id="ARBA00022448"/>
    </source>
</evidence>
<accession>A0A847SGH5</accession>
<dbReference type="Gene3D" id="2.40.30.170">
    <property type="match status" value="1"/>
</dbReference>
<dbReference type="SUPFAM" id="SSF111369">
    <property type="entry name" value="HlyD-like secretion proteins"/>
    <property type="match status" value="1"/>
</dbReference>
<dbReference type="AlphaFoldDB" id="A0A847SGH5"/>
<organism evidence="5 6">
    <name type="scientific">Chitinophaga eiseniae</name>
    <dbReference type="NCBI Taxonomy" id="634771"/>
    <lineage>
        <taxon>Bacteria</taxon>
        <taxon>Pseudomonadati</taxon>
        <taxon>Bacteroidota</taxon>
        <taxon>Chitinophagia</taxon>
        <taxon>Chitinophagales</taxon>
        <taxon>Chitinophagaceae</taxon>
        <taxon>Chitinophaga</taxon>
    </lineage>
</organism>
<dbReference type="PANTHER" id="PTHR30097">
    <property type="entry name" value="CATION EFFLUX SYSTEM PROTEIN CUSB"/>
    <property type="match status" value="1"/>
</dbReference>
<dbReference type="NCBIfam" id="TIGR01730">
    <property type="entry name" value="RND_mfp"/>
    <property type="match status" value="1"/>
</dbReference>
<evidence type="ECO:0000313" key="6">
    <source>
        <dbReference type="Proteomes" id="UP000552864"/>
    </source>
</evidence>
<name>A0A847SGH5_9BACT</name>
<dbReference type="PROSITE" id="PS51257">
    <property type="entry name" value="PROKAR_LIPOPROTEIN"/>
    <property type="match status" value="1"/>
</dbReference>
<dbReference type="InterPro" id="IPR051909">
    <property type="entry name" value="MFP_Cation_Efflux"/>
</dbReference>
<keyword evidence="2" id="KW-0813">Transport</keyword>
<dbReference type="Gene3D" id="2.40.420.20">
    <property type="match status" value="1"/>
</dbReference>
<gene>
    <name evidence="5" type="ORF">HGH91_05740</name>
</gene>
<dbReference type="FunFam" id="2.40.30.170:FF:000010">
    <property type="entry name" value="Efflux RND transporter periplasmic adaptor subunit"/>
    <property type="match status" value="1"/>
</dbReference>
<keyword evidence="6" id="KW-1185">Reference proteome</keyword>
<dbReference type="Proteomes" id="UP000552864">
    <property type="component" value="Unassembled WGS sequence"/>
</dbReference>
<dbReference type="Pfam" id="PF25967">
    <property type="entry name" value="RND-MFP_C"/>
    <property type="match status" value="1"/>
</dbReference>
<feature type="domain" description="CusB-like beta-barrel" evidence="3">
    <location>
        <begin position="221"/>
        <end position="297"/>
    </location>
</feature>
<sequence>MKKRLIAVGMLTAAACHSVKDADTAVTAISKGDTITLPAGAPLLNSLQVSAVESLPYRQQVSTAGTIKAIPTRYAEIAPPFGGRVTRSYLQLGMKTSPETPLFEISSPEFFAAQKVFFQEKSQLQQAERAWKRQQDLVAHGVGTEKDLEEVRTAYEVENKEYENALMGIRLFKANPDQLSLGQPLIVRSPVVGEVIDNKVVLGQFLKDDAASIATIADLSEVWIAGQVKEKDIRFIHPGDECDITIVALPGTALKGKVYHVNAVVEEDTRSVPVLVAVSNPSHALKPGMYATVNFMAAPTPALQIPTTALLQGSESPYVFAVTPDGKYVKRTVVTGSTQGDRLVITSGLKEGDRIVTRGASFLLDIK</sequence>
<comment type="caution">
    <text evidence="5">The sequence shown here is derived from an EMBL/GenBank/DDBJ whole genome shotgun (WGS) entry which is preliminary data.</text>
</comment>
<dbReference type="InterPro" id="IPR058627">
    <property type="entry name" value="MdtA-like_C"/>
</dbReference>
<protein>
    <submittedName>
        <fullName evidence="5">Efflux RND transporter periplasmic adaptor subunit</fullName>
    </submittedName>
</protein>
<reference evidence="5 6" key="1">
    <citation type="submission" date="2020-04" db="EMBL/GenBank/DDBJ databases">
        <authorList>
            <person name="Yin C."/>
        </authorList>
    </citation>
    <scope>NUCLEOTIDE SEQUENCE [LARGE SCALE GENOMIC DNA]</scope>
    <source>
        <strain evidence="5 6">Ak56</strain>
    </source>
</reference>
<evidence type="ECO:0000256" key="1">
    <source>
        <dbReference type="ARBA" id="ARBA00009477"/>
    </source>
</evidence>
<dbReference type="Pfam" id="PF25954">
    <property type="entry name" value="Beta-barrel_RND_2"/>
    <property type="match status" value="1"/>
</dbReference>
<comment type="similarity">
    <text evidence="1">Belongs to the membrane fusion protein (MFP) (TC 8.A.1) family.</text>
</comment>
<proteinExistence type="inferred from homology"/>
<dbReference type="PANTHER" id="PTHR30097:SF16">
    <property type="entry name" value="CATION EFFLUX SYSTEM (CZCB-LIKE)"/>
    <property type="match status" value="1"/>
</dbReference>
<dbReference type="Gene3D" id="1.10.287.470">
    <property type="entry name" value="Helix hairpin bin"/>
    <property type="match status" value="1"/>
</dbReference>
<feature type="domain" description="Multidrug resistance protein MdtA-like C-terminal permuted SH3" evidence="4">
    <location>
        <begin position="302"/>
        <end position="360"/>
    </location>
</feature>
<evidence type="ECO:0000259" key="3">
    <source>
        <dbReference type="Pfam" id="PF25954"/>
    </source>
</evidence>
<dbReference type="RefSeq" id="WP_168737466.1">
    <property type="nucleotide sequence ID" value="NZ_JABAHZ010000001.1"/>
</dbReference>
<evidence type="ECO:0000313" key="5">
    <source>
        <dbReference type="EMBL" id="NLR78115.1"/>
    </source>
</evidence>
<dbReference type="EMBL" id="JABAHZ010000001">
    <property type="protein sequence ID" value="NLR78115.1"/>
    <property type="molecule type" value="Genomic_DNA"/>
</dbReference>